<dbReference type="InterPro" id="IPR040152">
    <property type="entry name" value="Atp25"/>
</dbReference>
<keyword evidence="7 8" id="KW-0472">Membrane</keyword>
<evidence type="ECO:0000313" key="10">
    <source>
        <dbReference type="EMBL" id="KAL1875968.1"/>
    </source>
</evidence>
<dbReference type="PANTHER" id="PTHR28087:SF1">
    <property type="entry name" value="ATPASE SYNTHESIS PROTEIN 25, MITOCHONDRIAL"/>
    <property type="match status" value="1"/>
</dbReference>
<feature type="region of interest" description="Disordered" evidence="9">
    <location>
        <begin position="53"/>
        <end position="85"/>
    </location>
</feature>
<keyword evidence="6 8" id="KW-0496">Mitochondrion</keyword>
<name>A0ABR3XK01_9EURO</name>
<evidence type="ECO:0000256" key="6">
    <source>
        <dbReference type="ARBA" id="ARBA00023128"/>
    </source>
</evidence>
<comment type="subcellular location">
    <subcellularLocation>
        <location evidence="2 8">Mitochondrion inner membrane</location>
        <topology evidence="2 8">Peripheral membrane protein</topology>
        <orientation evidence="2 8">Matrix side</orientation>
    </subcellularLocation>
</comment>
<keyword evidence="11" id="KW-1185">Reference proteome</keyword>
<feature type="compositionally biased region" description="Polar residues" evidence="9">
    <location>
        <begin position="343"/>
        <end position="361"/>
    </location>
</feature>
<reference evidence="10 11" key="1">
    <citation type="journal article" date="2024" name="IMA Fungus">
        <title>IMA Genome - F19 : A genome assembly and annotation guide to empower mycologists, including annotated draft genome sequences of Ceratocystis pirilliformis, Diaporthe australafricana, Fusarium ophioides, Paecilomyces lecythidis, and Sporothrix stenoceras.</title>
        <authorList>
            <person name="Aylward J."/>
            <person name="Wilson A.M."/>
            <person name="Visagie C.M."/>
            <person name="Spraker J."/>
            <person name="Barnes I."/>
            <person name="Buitendag C."/>
            <person name="Ceriani C."/>
            <person name="Del Mar Angel L."/>
            <person name="du Plessis D."/>
            <person name="Fuchs T."/>
            <person name="Gasser K."/>
            <person name="Kramer D."/>
            <person name="Li W."/>
            <person name="Munsamy K."/>
            <person name="Piso A."/>
            <person name="Price J.L."/>
            <person name="Sonnekus B."/>
            <person name="Thomas C."/>
            <person name="van der Nest A."/>
            <person name="van Dijk A."/>
            <person name="van Heerden A."/>
            <person name="van Vuuren N."/>
            <person name="Yilmaz N."/>
            <person name="Duong T.A."/>
            <person name="van der Merwe N.A."/>
            <person name="Wingfield M.J."/>
            <person name="Wingfield B.D."/>
        </authorList>
    </citation>
    <scope>NUCLEOTIDE SEQUENCE [LARGE SCALE GENOMIC DNA]</scope>
    <source>
        <strain evidence="10 11">CMW 18167</strain>
    </source>
</reference>
<dbReference type="InterPro" id="IPR043519">
    <property type="entry name" value="NT_sf"/>
</dbReference>
<sequence>MSRVLLKGPLCYACRGNVVQSFLAGSGVSITRTISPARALYHGRMLSSAARLRSEHTGSNNADISASTDSPGAKETTTGANPDVHIPWYLQVETPSTESHPLAHKQQLPPLPENSPPVLQDILQHTSVDIGLDDLALFDLRGLDPPPALGGNVIMIIGTARSVKHLNVSADRLCRWLRSTYKLRPYADGLLGRNELKIKLRRKARRARIASSSGATLEQKDDGITTGWICVNAGIVEDSKSVRESRERDESFEGFGKIAGGTRIVVQMFTEEKRAEINLEGLWSAALEKAKGRHQDIAIDAPELTSEEVRAFPGIFDQSSSDRGIPPISRTSATIPLGRRSIHTSSSNPSNGLPTRNTDVSSEGVRLGSTSALPANQFSLQSMIDIESLFQSLSGLSDEMLRCEFGCGPDDRDSTLFLRLFYSRLDGFPPEQMIVAQLRLMCMAISVQHPSYHKNHLWETFQEYTSYGYPVSDKLGFDVVSALLTPSSVDGDAGYSQVLLSESDKELALRVLDYLSLQGTDVLNMHVFNILYEAASHSIPSSDDESPSKHAVDGEAVTPVEDPSRLKYVNFARVSKIIEALDLDIDPVQARVLLVLQFRNGDFDGFWKLWHKLPLHGIRRSLADYELLFGLHAELGDVRRARDCILSWVPMMEREEPQIPLTRKLAELILTCLRVIDPSIEDKALESSAAALPMLWNRCLAALEKGPATST</sequence>
<evidence type="ECO:0000313" key="11">
    <source>
        <dbReference type="Proteomes" id="UP001583193"/>
    </source>
</evidence>
<feature type="region of interest" description="Disordered" evidence="9">
    <location>
        <begin position="337"/>
        <end position="364"/>
    </location>
</feature>
<dbReference type="Gene3D" id="3.30.460.10">
    <property type="entry name" value="Beta Polymerase, domain 2"/>
    <property type="match status" value="1"/>
</dbReference>
<protein>
    <recommendedName>
        <fullName evidence="8">ATPase synthesis protein 25</fullName>
    </recommendedName>
</protein>
<dbReference type="EMBL" id="JAVDPF010000016">
    <property type="protein sequence ID" value="KAL1875968.1"/>
    <property type="molecule type" value="Genomic_DNA"/>
</dbReference>
<comment type="function">
    <text evidence="1">Probable mitochondrial mRNA stabilization factor.</text>
</comment>
<organism evidence="10 11">
    <name type="scientific">Paecilomyces lecythidis</name>
    <dbReference type="NCBI Taxonomy" id="3004212"/>
    <lineage>
        <taxon>Eukaryota</taxon>
        <taxon>Fungi</taxon>
        <taxon>Dikarya</taxon>
        <taxon>Ascomycota</taxon>
        <taxon>Pezizomycotina</taxon>
        <taxon>Eurotiomycetes</taxon>
        <taxon>Eurotiomycetidae</taxon>
        <taxon>Eurotiales</taxon>
        <taxon>Thermoascaceae</taxon>
        <taxon>Paecilomyces</taxon>
    </lineage>
</organism>
<comment type="similarity">
    <text evidence="3 8">Belongs to the ATP25 family.</text>
</comment>
<feature type="compositionally biased region" description="Polar residues" evidence="9">
    <location>
        <begin position="57"/>
        <end position="80"/>
    </location>
</feature>
<keyword evidence="4 8" id="KW-0999">Mitochondrion inner membrane</keyword>
<dbReference type="PANTHER" id="PTHR28087">
    <property type="entry name" value="ATPASE SYNTHESIS PROTEIN 25, MITOCHONDRIAL"/>
    <property type="match status" value="1"/>
</dbReference>
<evidence type="ECO:0000256" key="7">
    <source>
        <dbReference type="ARBA" id="ARBA00023136"/>
    </source>
</evidence>
<evidence type="ECO:0000256" key="4">
    <source>
        <dbReference type="ARBA" id="ARBA00022792"/>
    </source>
</evidence>
<dbReference type="Proteomes" id="UP001583193">
    <property type="component" value="Unassembled WGS sequence"/>
</dbReference>
<gene>
    <name evidence="10" type="primary">atp25</name>
    <name evidence="10" type="ORF">Plec18167_005229</name>
</gene>
<evidence type="ECO:0000256" key="3">
    <source>
        <dbReference type="ARBA" id="ARBA00010787"/>
    </source>
</evidence>
<evidence type="ECO:0000256" key="5">
    <source>
        <dbReference type="ARBA" id="ARBA00022946"/>
    </source>
</evidence>
<accession>A0ABR3XK01</accession>
<proteinExistence type="inferred from homology"/>
<comment type="caution">
    <text evidence="10">The sequence shown here is derived from an EMBL/GenBank/DDBJ whole genome shotgun (WGS) entry which is preliminary data.</text>
</comment>
<comment type="function">
    <text evidence="8">Mitochondrial mRNA stabilization factor.</text>
</comment>
<evidence type="ECO:0000256" key="2">
    <source>
        <dbReference type="ARBA" id="ARBA00004443"/>
    </source>
</evidence>
<keyword evidence="5 8" id="KW-0809">Transit peptide</keyword>
<evidence type="ECO:0000256" key="9">
    <source>
        <dbReference type="SAM" id="MobiDB-lite"/>
    </source>
</evidence>
<evidence type="ECO:0000256" key="8">
    <source>
        <dbReference type="RuleBase" id="RU367062"/>
    </source>
</evidence>
<evidence type="ECO:0000256" key="1">
    <source>
        <dbReference type="ARBA" id="ARBA00003470"/>
    </source>
</evidence>